<dbReference type="PANTHER" id="PTHR22604">
    <property type="entry name" value="OXIDOREDUCTASES"/>
    <property type="match status" value="1"/>
</dbReference>
<dbReference type="PANTHER" id="PTHR22604:SF105">
    <property type="entry name" value="TRANS-1,2-DIHYDROBENZENE-1,2-DIOL DEHYDROGENASE"/>
    <property type="match status" value="1"/>
</dbReference>
<dbReference type="Gene3D" id="3.40.50.720">
    <property type="entry name" value="NAD(P)-binding Rossmann-like Domain"/>
    <property type="match status" value="1"/>
</dbReference>
<feature type="domain" description="GFO/IDH/MocA-like oxidoreductase" evidence="4">
    <location>
        <begin position="132"/>
        <end position="244"/>
    </location>
</feature>
<dbReference type="InterPro" id="IPR036291">
    <property type="entry name" value="NAD(P)-bd_dom_sf"/>
</dbReference>
<feature type="domain" description="Gfo/Idh/MocA-like oxidoreductase N-terminal" evidence="3">
    <location>
        <begin position="1"/>
        <end position="119"/>
    </location>
</feature>
<dbReference type="RefSeq" id="WP_090659120.1">
    <property type="nucleotide sequence ID" value="NZ_FOXQ01000007.1"/>
</dbReference>
<evidence type="ECO:0000313" key="5">
    <source>
        <dbReference type="EMBL" id="SFQ26024.1"/>
    </source>
</evidence>
<reference evidence="5 6" key="1">
    <citation type="submission" date="2016-10" db="EMBL/GenBank/DDBJ databases">
        <authorList>
            <person name="de Groot N.N."/>
        </authorList>
    </citation>
    <scope>NUCLEOTIDE SEQUENCE [LARGE SCALE GENOMIC DNA]</scope>
    <source>
        <strain evidence="5 6">DSM 28286</strain>
    </source>
</reference>
<dbReference type="GO" id="GO:0000166">
    <property type="term" value="F:nucleotide binding"/>
    <property type="evidence" value="ECO:0007669"/>
    <property type="project" value="InterPro"/>
</dbReference>
<dbReference type="EMBL" id="FOXQ01000007">
    <property type="protein sequence ID" value="SFQ26024.1"/>
    <property type="molecule type" value="Genomic_DNA"/>
</dbReference>
<accession>A0A1I5X271</accession>
<comment type="similarity">
    <text evidence="1">Belongs to the Gfo/Idh/MocA family.</text>
</comment>
<dbReference type="SUPFAM" id="SSF51735">
    <property type="entry name" value="NAD(P)-binding Rossmann-fold domains"/>
    <property type="match status" value="1"/>
</dbReference>
<dbReference type="Proteomes" id="UP000199031">
    <property type="component" value="Unassembled WGS sequence"/>
</dbReference>
<dbReference type="AlphaFoldDB" id="A0A1I5X271"/>
<organism evidence="5 6">
    <name type="scientific">Parafilimonas terrae</name>
    <dbReference type="NCBI Taxonomy" id="1465490"/>
    <lineage>
        <taxon>Bacteria</taxon>
        <taxon>Pseudomonadati</taxon>
        <taxon>Bacteroidota</taxon>
        <taxon>Chitinophagia</taxon>
        <taxon>Chitinophagales</taxon>
        <taxon>Chitinophagaceae</taxon>
        <taxon>Parafilimonas</taxon>
    </lineage>
</organism>
<dbReference type="InterPro" id="IPR000683">
    <property type="entry name" value="Gfo/Idh/MocA-like_OxRdtase_N"/>
</dbReference>
<evidence type="ECO:0000256" key="1">
    <source>
        <dbReference type="ARBA" id="ARBA00010928"/>
    </source>
</evidence>
<dbReference type="Pfam" id="PF22725">
    <property type="entry name" value="GFO_IDH_MocA_C3"/>
    <property type="match status" value="1"/>
</dbReference>
<keyword evidence="6" id="KW-1185">Reference proteome</keyword>
<dbReference type="InterPro" id="IPR050984">
    <property type="entry name" value="Gfo/Idh/MocA_domain"/>
</dbReference>
<dbReference type="InterPro" id="IPR055170">
    <property type="entry name" value="GFO_IDH_MocA-like_dom"/>
</dbReference>
<dbReference type="Gene3D" id="3.30.360.10">
    <property type="entry name" value="Dihydrodipicolinate Reductase, domain 2"/>
    <property type="match status" value="1"/>
</dbReference>
<evidence type="ECO:0000259" key="3">
    <source>
        <dbReference type="Pfam" id="PF01408"/>
    </source>
</evidence>
<sequence length="325" mass="36879">MKWGIIGPGNIAREFVNDLQYVKDEKCEVGAVLGHTYAHAKEFAHQHAGFAIKDINDLLTQRPDAVYIATPHPLHYDQALFCLENKIPVLCEKPLAINGKQVSGLIEASRKHNTFLMEGLWTRFLPSFQFLFNAIQSKTIGEILHVHADMSFIAEKDKTNRFFNPELGGGSLLDVGVYTIYLSYLLLGNPDKIFACGKVNESHIDETCGVTLKYDDGKYAMLESSIITQTQNNAWIYGSKGTIRVKRPWTEHPERIDVHIINAPTQEHYPSWQGRGFQYEIEDVIKCLRNNKIESRIIPHNASLDVVKIMDDVRSQLGIVYPHDE</sequence>
<dbReference type="SUPFAM" id="SSF55347">
    <property type="entry name" value="Glyceraldehyde-3-phosphate dehydrogenase-like, C-terminal domain"/>
    <property type="match status" value="1"/>
</dbReference>
<dbReference type="GO" id="GO:0016491">
    <property type="term" value="F:oxidoreductase activity"/>
    <property type="evidence" value="ECO:0007669"/>
    <property type="project" value="UniProtKB-KW"/>
</dbReference>
<dbReference type="STRING" id="1465490.SAMN05444277_107155"/>
<evidence type="ECO:0000313" key="6">
    <source>
        <dbReference type="Proteomes" id="UP000199031"/>
    </source>
</evidence>
<evidence type="ECO:0000256" key="2">
    <source>
        <dbReference type="ARBA" id="ARBA00023002"/>
    </source>
</evidence>
<protein>
    <submittedName>
        <fullName evidence="5">Predicted dehydrogenase</fullName>
    </submittedName>
</protein>
<keyword evidence="2" id="KW-0560">Oxidoreductase</keyword>
<gene>
    <name evidence="5" type="ORF">SAMN05444277_107155</name>
</gene>
<proteinExistence type="inferred from homology"/>
<dbReference type="Pfam" id="PF01408">
    <property type="entry name" value="GFO_IDH_MocA"/>
    <property type="match status" value="1"/>
</dbReference>
<dbReference type="OrthoDB" id="9815825at2"/>
<name>A0A1I5X271_9BACT</name>
<evidence type="ECO:0000259" key="4">
    <source>
        <dbReference type="Pfam" id="PF22725"/>
    </source>
</evidence>